<keyword evidence="2" id="KW-1185">Reference proteome</keyword>
<dbReference type="Gene3D" id="3.40.50.1820">
    <property type="entry name" value="alpha/beta hydrolase"/>
    <property type="match status" value="1"/>
</dbReference>
<gene>
    <name evidence="1" type="ORF">H9624_00860</name>
</gene>
<dbReference type="SUPFAM" id="SSF53474">
    <property type="entry name" value="alpha/beta-Hydrolases"/>
    <property type="match status" value="1"/>
</dbReference>
<reference evidence="1 2" key="1">
    <citation type="submission" date="2020-08" db="EMBL/GenBank/DDBJ databases">
        <title>A Genomic Blueprint of the Chicken Gut Microbiome.</title>
        <authorList>
            <person name="Gilroy R."/>
            <person name="Ravi A."/>
            <person name="Getino M."/>
            <person name="Pursley I."/>
            <person name="Horton D.L."/>
            <person name="Alikhan N.-F."/>
            <person name="Baker D."/>
            <person name="Gharbi K."/>
            <person name="Hall N."/>
            <person name="Watson M."/>
            <person name="Adriaenssens E.M."/>
            <person name="Foster-Nyarko E."/>
            <person name="Jarju S."/>
            <person name="Secka A."/>
            <person name="Antonio M."/>
            <person name="Oren A."/>
            <person name="Chaudhuri R."/>
            <person name="La Ragione R.M."/>
            <person name="Hildebrand F."/>
            <person name="Pallen M.J."/>
        </authorList>
    </citation>
    <scope>NUCLEOTIDE SEQUENCE [LARGE SCALE GENOMIC DNA]</scope>
    <source>
        <strain evidence="1 2">Sa1BUA1</strain>
    </source>
</reference>
<comment type="caution">
    <text evidence="1">The sequence shown here is derived from an EMBL/GenBank/DDBJ whole genome shotgun (WGS) entry which is preliminary data.</text>
</comment>
<evidence type="ECO:0000313" key="1">
    <source>
        <dbReference type="EMBL" id="MBD8060872.1"/>
    </source>
</evidence>
<accession>A0ABR8YY84</accession>
<dbReference type="Proteomes" id="UP000661894">
    <property type="component" value="Unassembled WGS sequence"/>
</dbReference>
<name>A0ABR8YY84_9MICO</name>
<sequence length="223" mass="23257">MTRVALLGSVFLPASVLEPLASELGRLGSPASVIGVEPAPGPEQVLAAYANALGTRRWDVVVAHSNAGLYVPALTGTPGVGRAVFMDAGLPATAGGAHDVAPASLREALGPVAEDGLLPRWTDWWPEEDVRALFPDAATHREVRAATPRVPAAYLRGTVPVPAGWTAALRGACLTFGDTYAAERRRAQWLGWPVRTLPLGHLGFLTDPAGVARAVHELVTATG</sequence>
<dbReference type="InterPro" id="IPR029058">
    <property type="entry name" value="AB_hydrolase_fold"/>
</dbReference>
<organism evidence="1 2">
    <name type="scientific">Oceanitalea stevensii</name>
    <dbReference type="NCBI Taxonomy" id="2763072"/>
    <lineage>
        <taxon>Bacteria</taxon>
        <taxon>Bacillati</taxon>
        <taxon>Actinomycetota</taxon>
        <taxon>Actinomycetes</taxon>
        <taxon>Micrococcales</taxon>
        <taxon>Bogoriellaceae</taxon>
        <taxon>Georgenia</taxon>
    </lineage>
</organism>
<protein>
    <recommendedName>
        <fullName evidence="3">Alpha/beta hydrolase</fullName>
    </recommendedName>
</protein>
<proteinExistence type="predicted"/>
<evidence type="ECO:0008006" key="3">
    <source>
        <dbReference type="Google" id="ProtNLM"/>
    </source>
</evidence>
<evidence type="ECO:0000313" key="2">
    <source>
        <dbReference type="Proteomes" id="UP000661894"/>
    </source>
</evidence>
<dbReference type="RefSeq" id="WP_251838026.1">
    <property type="nucleotide sequence ID" value="NZ_JACSPO010000001.1"/>
</dbReference>
<dbReference type="EMBL" id="JACSPO010000001">
    <property type="protein sequence ID" value="MBD8060872.1"/>
    <property type="molecule type" value="Genomic_DNA"/>
</dbReference>